<accession>F1ZA65</accession>
<keyword evidence="2 4" id="KW-0472">Membrane</keyword>
<dbReference type="InParanoid" id="F1ZA65"/>
<dbReference type="Proteomes" id="UP000004728">
    <property type="component" value="Unassembled WGS sequence"/>
</dbReference>
<evidence type="ECO:0000259" key="6">
    <source>
        <dbReference type="Pfam" id="PF00593"/>
    </source>
</evidence>
<dbReference type="PANTHER" id="PTHR47234:SF2">
    <property type="entry name" value="TONB-DEPENDENT RECEPTOR"/>
    <property type="match status" value="1"/>
</dbReference>
<dbReference type="eggNOG" id="COG1629">
    <property type="taxonomic scope" value="Bacteria"/>
</dbReference>
<keyword evidence="8" id="KW-0675">Receptor</keyword>
<evidence type="ECO:0000256" key="5">
    <source>
        <dbReference type="SAM" id="SignalP"/>
    </source>
</evidence>
<feature type="domain" description="TonB-dependent receptor-like beta-barrel" evidence="6">
    <location>
        <begin position="451"/>
        <end position="982"/>
    </location>
</feature>
<comment type="subcellular location">
    <subcellularLocation>
        <location evidence="1 4">Cell outer membrane</location>
    </subcellularLocation>
</comment>
<dbReference type="Pfam" id="PF07715">
    <property type="entry name" value="Plug"/>
    <property type="match status" value="1"/>
</dbReference>
<dbReference type="InterPro" id="IPR012910">
    <property type="entry name" value="Plug_dom"/>
</dbReference>
<feature type="chain" id="PRO_5003274220" evidence="5">
    <location>
        <begin position="37"/>
        <end position="1015"/>
    </location>
</feature>
<evidence type="ECO:0000256" key="2">
    <source>
        <dbReference type="ARBA" id="ARBA00023136"/>
    </source>
</evidence>
<dbReference type="InterPro" id="IPR000531">
    <property type="entry name" value="Beta-barrel_TonB"/>
</dbReference>
<dbReference type="InterPro" id="IPR036942">
    <property type="entry name" value="Beta-barrel_TonB_sf"/>
</dbReference>
<dbReference type="Gene3D" id="2.40.170.20">
    <property type="entry name" value="TonB-dependent receptor, beta-barrel domain"/>
    <property type="match status" value="1"/>
</dbReference>
<evidence type="ECO:0000256" key="1">
    <source>
        <dbReference type="ARBA" id="ARBA00004442"/>
    </source>
</evidence>
<dbReference type="InterPro" id="IPR037066">
    <property type="entry name" value="Plug_dom_sf"/>
</dbReference>
<proteinExistence type="inferred from homology"/>
<dbReference type="eggNOG" id="COG4771">
    <property type="taxonomic scope" value="Bacteria"/>
</dbReference>
<dbReference type="EMBL" id="AEWJ01000041">
    <property type="protein sequence ID" value="EGD58527.1"/>
    <property type="molecule type" value="Genomic_DNA"/>
</dbReference>
<keyword evidence="5" id="KW-0732">Signal</keyword>
<dbReference type="Gene3D" id="2.170.130.10">
    <property type="entry name" value="TonB-dependent receptor, plug domain"/>
    <property type="match status" value="1"/>
</dbReference>
<keyword evidence="9" id="KW-1185">Reference proteome</keyword>
<reference evidence="8 9" key="1">
    <citation type="journal article" date="2012" name="J. Bacteriol.">
        <title>Draft Genome Sequence of Novosphingobium nitrogenifigens Y88T.</title>
        <authorList>
            <person name="Strabala T.J."/>
            <person name="Macdonald L."/>
            <person name="Liu V."/>
            <person name="Smit A.M."/>
        </authorList>
    </citation>
    <scope>NUCLEOTIDE SEQUENCE [LARGE SCALE GENOMIC DNA]</scope>
    <source>
        <strain evidence="8 9">DSM 19370</strain>
    </source>
</reference>
<comment type="caution">
    <text evidence="8">The sequence shown here is derived from an EMBL/GenBank/DDBJ whole genome shotgun (WGS) entry which is preliminary data.</text>
</comment>
<sequence>MACRFRSGDRMPKYAYYRLLLSAGALALAQAPTAFAQSAPDKSTPDEAKAPTFNDPIVVTASRIAQSKIVDQPVTTLDHATIETLGATNIGTALQQLPVFGVAANSAVGTQGTFSAGQTFVNLFDLGAQRTLTLINGTRSVSSASSSIFGPVAGSPVDLAQIAPDLVDRIEVVTVGGAPIYGSDAIAGTVNVILKKNFQGLEGTFSTGISKYGDGRDINGSLLFGRNFAGGRGNVTLNFYYDRQNGITNAQRSSIIGGDSVFTGAARSSAAGYLYQTYSNGKHYSLFTKTGIPLVADSIPILGTSAFSAVTDAGGNALRFNNSGHLVPFVNGTATGSSIYQAGGDGFATSDYGNFLSQTERYSATLLSHYDINDHIQLTGEVWWGRSFGTNLASQPYYSSAAAGTAGSTNGNLIFSTSNPYLSATDRALIESAIGGPGTFYLARANTDLSTGQFRTRTDVLRIVTGLKGNFEAGERKFDWDLTATYGRSVSVTSARELNLQNFTNALDATTDSNGNIVCSGTPTNSAYPTLSSTCAPLDVFGTNTASSAAIAYITSIAQTHQVNTQYDIVADIKGDLVRLPGGFSRFVIGYEQRHETAHFDPGAFYYGSVASDGTRTAYGTAAVVDPVGGAFTTHEAFGELKLPLISADNHVPLVSRLEINGAARYVTNSSTSNFWTYTGGGAYAPIPDITFRGNYTRSFRAPSITELYAPRGSVYNTGNDPCDYRYVSQGANPAVRAANCANAGLSSNFVSNIVDYAIQGTGGGNTGLQNEVSTSWTAGTVIAPRVIPGLQIGIDYISISIRNEIASLTPTDLMDACYDSSSYPNNAFCKTFTRDSSGQVTSFSQGYYNIGVENLRALQGSIAYNLPLRRVGLPDSFGSLTFHADFLHTYRHYYRVGTGDLEKVAGGIESPIDNVTTTITYARKHFNWMWQGIYYGPTRIDVNAADSDYQYPRQSPYLIVNSAVSFIVNEHYTFTVNVNNLFDRGLPFPYTVSTKRYYDAIMGRYVRATVKIKL</sequence>
<dbReference type="HOGENOM" id="CLU_010745_0_0_5"/>
<evidence type="ECO:0000313" key="8">
    <source>
        <dbReference type="EMBL" id="EGD58527.1"/>
    </source>
</evidence>
<protein>
    <submittedName>
        <fullName evidence="8">TonB-dependent receptor</fullName>
    </submittedName>
</protein>
<feature type="signal peptide" evidence="5">
    <location>
        <begin position="1"/>
        <end position="36"/>
    </location>
</feature>
<organism evidence="8 9">
    <name type="scientific">Novosphingobium nitrogenifigens DSM 19370</name>
    <dbReference type="NCBI Taxonomy" id="983920"/>
    <lineage>
        <taxon>Bacteria</taxon>
        <taxon>Pseudomonadati</taxon>
        <taxon>Pseudomonadota</taxon>
        <taxon>Alphaproteobacteria</taxon>
        <taxon>Sphingomonadales</taxon>
        <taxon>Sphingomonadaceae</taxon>
        <taxon>Novosphingobium</taxon>
    </lineage>
</organism>
<evidence type="ECO:0000256" key="3">
    <source>
        <dbReference type="ARBA" id="ARBA00023237"/>
    </source>
</evidence>
<name>F1ZA65_9SPHN</name>
<keyword evidence="4" id="KW-0798">TonB box</keyword>
<dbReference type="GO" id="GO:0009279">
    <property type="term" value="C:cell outer membrane"/>
    <property type="evidence" value="ECO:0007669"/>
    <property type="project" value="UniProtKB-SubCell"/>
</dbReference>
<evidence type="ECO:0000313" key="9">
    <source>
        <dbReference type="Proteomes" id="UP000004728"/>
    </source>
</evidence>
<dbReference type="PANTHER" id="PTHR47234">
    <property type="match status" value="1"/>
</dbReference>
<evidence type="ECO:0000256" key="4">
    <source>
        <dbReference type="RuleBase" id="RU003357"/>
    </source>
</evidence>
<keyword evidence="3" id="KW-0998">Cell outer membrane</keyword>
<dbReference type="STRING" id="983920.Y88_0583"/>
<feature type="domain" description="TonB-dependent receptor plug" evidence="7">
    <location>
        <begin position="71"/>
        <end position="189"/>
    </location>
</feature>
<dbReference type="AlphaFoldDB" id="F1ZA65"/>
<gene>
    <name evidence="8" type="ORF">Y88_0583</name>
</gene>
<dbReference type="Pfam" id="PF00593">
    <property type="entry name" value="TonB_dep_Rec_b-barrel"/>
    <property type="match status" value="1"/>
</dbReference>
<evidence type="ECO:0000259" key="7">
    <source>
        <dbReference type="Pfam" id="PF07715"/>
    </source>
</evidence>
<dbReference type="SUPFAM" id="SSF56935">
    <property type="entry name" value="Porins"/>
    <property type="match status" value="1"/>
</dbReference>
<comment type="similarity">
    <text evidence="4">Belongs to the TonB-dependent receptor family.</text>
</comment>